<evidence type="ECO:0000313" key="7">
    <source>
        <dbReference type="Proteomes" id="UP000032512"/>
    </source>
</evidence>
<organism evidence="6 7">
    <name type="scientific">Mesobacillus subterraneus</name>
    <dbReference type="NCBI Taxonomy" id="285983"/>
    <lineage>
        <taxon>Bacteria</taxon>
        <taxon>Bacillati</taxon>
        <taxon>Bacillota</taxon>
        <taxon>Bacilli</taxon>
        <taxon>Bacillales</taxon>
        <taxon>Bacillaceae</taxon>
        <taxon>Mesobacillus</taxon>
    </lineage>
</organism>
<proteinExistence type="inferred from homology"/>
<dbReference type="RefSeq" id="WP_044391135.1">
    <property type="nucleotide sequence ID" value="NZ_JXIQ01000019.1"/>
</dbReference>
<feature type="binding site" evidence="4">
    <location>
        <position position="24"/>
    </location>
    <ligand>
        <name>Zn(2+)</name>
        <dbReference type="ChEBI" id="CHEBI:29105"/>
        <label>1</label>
    </ligand>
</feature>
<dbReference type="InterPro" id="IPR032466">
    <property type="entry name" value="Metal_Hydrolase"/>
</dbReference>
<dbReference type="PATRIC" id="fig|285983.3.peg.2562"/>
<dbReference type="PIRSF" id="PIRSF016839">
    <property type="entry name" value="PhP"/>
    <property type="match status" value="1"/>
</dbReference>
<keyword evidence="2" id="KW-0378">Hydrolase</keyword>
<evidence type="ECO:0000256" key="4">
    <source>
        <dbReference type="PIRSR" id="PIRSR601559-51"/>
    </source>
</evidence>
<dbReference type="SUPFAM" id="SSF51556">
    <property type="entry name" value="Metallo-dependent hydrolases"/>
    <property type="match status" value="1"/>
</dbReference>
<dbReference type="OrthoDB" id="105927at2"/>
<feature type="binding site" description="via carbamate group" evidence="4">
    <location>
        <position position="144"/>
    </location>
    <ligand>
        <name>Zn(2+)</name>
        <dbReference type="ChEBI" id="CHEBI:29105"/>
        <label>2</label>
    </ligand>
</feature>
<keyword evidence="7" id="KW-1185">Reference proteome</keyword>
<keyword evidence="1 4" id="KW-0479">Metal-binding</keyword>
<dbReference type="PANTHER" id="PTHR10819">
    <property type="entry name" value="PHOSPHOTRIESTERASE-RELATED"/>
    <property type="match status" value="1"/>
</dbReference>
<gene>
    <name evidence="6" type="ORF">UB32_03145</name>
</gene>
<dbReference type="InterPro" id="IPR001559">
    <property type="entry name" value="Phosphotriesterase"/>
</dbReference>
<comment type="cofactor">
    <cofactor evidence="4">
        <name>a divalent metal cation</name>
        <dbReference type="ChEBI" id="CHEBI:60240"/>
    </cofactor>
    <text evidence="4">Binds 2 divalent metal cations per subunit.</text>
</comment>
<evidence type="ECO:0000256" key="3">
    <source>
        <dbReference type="PIRSR" id="PIRSR601559-50"/>
    </source>
</evidence>
<evidence type="ECO:0000256" key="2">
    <source>
        <dbReference type="ARBA" id="ARBA00022801"/>
    </source>
</evidence>
<evidence type="ECO:0000313" key="6">
    <source>
        <dbReference type="EMBL" id="KIY23336.1"/>
    </source>
</evidence>
<comment type="caution">
    <text evidence="6">The sequence shown here is derived from an EMBL/GenBank/DDBJ whole genome shotgun (WGS) entry which is preliminary data.</text>
</comment>
<reference evidence="6 7" key="1">
    <citation type="submission" date="2015-01" db="EMBL/GenBank/DDBJ databases">
        <title>Draft genome sequences of the supercritical CO2 tolerant bacteria Bacillus subterraneus MITOT1 and Bacillus cereus MIT0214.</title>
        <authorList>
            <person name="Peet K.C."/>
            <person name="Thompson J.R."/>
        </authorList>
    </citation>
    <scope>NUCLEOTIDE SEQUENCE [LARGE SCALE GENOMIC DNA]</scope>
    <source>
        <strain evidence="6 7">MITOT1</strain>
    </source>
</reference>
<sequence length="335" mass="36970">MAKINTVTGPINAEQLGKTLIHEHFIFGYPGFQGDVTLGAFNEEAALEEAINIVRHMQSFGVQTVVDPTPNECGRNPEFLKKISEATGLQIICATGYYYEGEGATPYFKFRQALGTAEEEIYEMFKKELTEGIAGTGIKPGVIKLASSKDEITEYEKMFFRAGARIQQETGAVILTHTQEGTMGPEQVRLLIENGADPAKIIIGHMCGNTDPEYHKQVLDQGVRIGFDRFGIQGMVGAPFDQQRVQTLLALLTAGYEDQILLAHDTVNIWLGRPPVMPEQVAKIMENWQPGHIFTDILPQLRENGVSETQIDKMLGGNAIGLFTGSSVNLNFLEY</sequence>
<feature type="binding site" evidence="4">
    <location>
        <position position="22"/>
    </location>
    <ligand>
        <name>Zn(2+)</name>
        <dbReference type="ChEBI" id="CHEBI:29105"/>
        <label>1</label>
    </ligand>
</feature>
<accession>A0A0D6ZE40</accession>
<dbReference type="CDD" id="cd00530">
    <property type="entry name" value="PTE"/>
    <property type="match status" value="1"/>
</dbReference>
<feature type="modified residue" description="N6-carboxylysine" evidence="3 5">
    <location>
        <position position="144"/>
    </location>
</feature>
<dbReference type="PROSITE" id="PS51347">
    <property type="entry name" value="PHOSPHOTRIESTERASE_2"/>
    <property type="match status" value="1"/>
</dbReference>
<dbReference type="EMBL" id="JXIQ01000019">
    <property type="protein sequence ID" value="KIY23336.1"/>
    <property type="molecule type" value="Genomic_DNA"/>
</dbReference>
<dbReference type="Gene3D" id="3.20.20.140">
    <property type="entry name" value="Metal-dependent hydrolases"/>
    <property type="match status" value="1"/>
</dbReference>
<evidence type="ECO:0000256" key="5">
    <source>
        <dbReference type="PROSITE-ProRule" id="PRU00679"/>
    </source>
</evidence>
<dbReference type="Pfam" id="PF02126">
    <property type="entry name" value="PTE"/>
    <property type="match status" value="1"/>
</dbReference>
<feature type="binding site" evidence="4">
    <location>
        <position position="265"/>
    </location>
    <ligand>
        <name>Zn(2+)</name>
        <dbReference type="ChEBI" id="CHEBI:29105"/>
        <label>1</label>
    </ligand>
</feature>
<dbReference type="AlphaFoldDB" id="A0A0D6ZE40"/>
<feature type="binding site" evidence="4">
    <location>
        <position position="177"/>
    </location>
    <ligand>
        <name>Zn(2+)</name>
        <dbReference type="ChEBI" id="CHEBI:29105"/>
        <label>2</label>
    </ligand>
</feature>
<dbReference type="GO" id="GO:0016787">
    <property type="term" value="F:hydrolase activity"/>
    <property type="evidence" value="ECO:0007669"/>
    <property type="project" value="UniProtKB-KW"/>
</dbReference>
<name>A0A0D6ZE40_9BACI</name>
<dbReference type="PANTHER" id="PTHR10819:SF3">
    <property type="entry name" value="PHOSPHOTRIESTERASE-RELATED PROTEIN"/>
    <property type="match status" value="1"/>
</dbReference>
<protein>
    <submittedName>
        <fullName evidence="6">Phosphotriesterase</fullName>
    </submittedName>
</protein>
<comment type="similarity">
    <text evidence="5">Belongs to the metallo-dependent hydrolases superfamily. Phosphotriesterase family.</text>
</comment>
<dbReference type="GO" id="GO:0008270">
    <property type="term" value="F:zinc ion binding"/>
    <property type="evidence" value="ECO:0007669"/>
    <property type="project" value="InterPro"/>
</dbReference>
<dbReference type="Proteomes" id="UP000032512">
    <property type="component" value="Unassembled WGS sequence"/>
</dbReference>
<feature type="binding site" description="via carbamate group" evidence="4">
    <location>
        <position position="144"/>
    </location>
    <ligand>
        <name>Zn(2+)</name>
        <dbReference type="ChEBI" id="CHEBI:29105"/>
        <label>1</label>
    </ligand>
</feature>
<feature type="binding site" evidence="4">
    <location>
        <position position="205"/>
    </location>
    <ligand>
        <name>Zn(2+)</name>
        <dbReference type="ChEBI" id="CHEBI:29105"/>
        <label>2</label>
    </ligand>
</feature>
<evidence type="ECO:0000256" key="1">
    <source>
        <dbReference type="ARBA" id="ARBA00022723"/>
    </source>
</evidence>